<feature type="transmembrane region" description="Helical" evidence="6">
    <location>
        <begin position="255"/>
        <end position="281"/>
    </location>
</feature>
<dbReference type="InterPro" id="IPR049326">
    <property type="entry name" value="Rhodopsin_dom_fungi"/>
</dbReference>
<dbReference type="PANTHER" id="PTHR33048">
    <property type="entry name" value="PTH11-LIKE INTEGRAL MEMBRANE PROTEIN (AFU_ORTHOLOGUE AFUA_5G11245)"/>
    <property type="match status" value="1"/>
</dbReference>
<dbReference type="InterPro" id="IPR052337">
    <property type="entry name" value="SAT4-like"/>
</dbReference>
<dbReference type="EMBL" id="QGMI01000050">
    <property type="protein sequence ID" value="TVY48328.1"/>
    <property type="molecule type" value="Genomic_DNA"/>
</dbReference>
<feature type="domain" description="Rhodopsin" evidence="7">
    <location>
        <begin position="54"/>
        <end position="285"/>
    </location>
</feature>
<evidence type="ECO:0000256" key="2">
    <source>
        <dbReference type="ARBA" id="ARBA00022692"/>
    </source>
</evidence>
<comment type="similarity">
    <text evidence="5">Belongs to the SAT4 family.</text>
</comment>
<dbReference type="Pfam" id="PF20684">
    <property type="entry name" value="Fung_rhodopsin"/>
    <property type="match status" value="1"/>
</dbReference>
<dbReference type="Proteomes" id="UP000443090">
    <property type="component" value="Unassembled WGS sequence"/>
</dbReference>
<comment type="caution">
    <text evidence="8">The sequence shown here is derived from an EMBL/GenBank/DDBJ whole genome shotgun (WGS) entry which is preliminary data.</text>
</comment>
<comment type="subcellular location">
    <subcellularLocation>
        <location evidence="1">Membrane</location>
        <topology evidence="1">Multi-pass membrane protein</topology>
    </subcellularLocation>
</comment>
<evidence type="ECO:0000256" key="5">
    <source>
        <dbReference type="ARBA" id="ARBA00038359"/>
    </source>
</evidence>
<evidence type="ECO:0000313" key="8">
    <source>
        <dbReference type="EMBL" id="TVY48328.1"/>
    </source>
</evidence>
<evidence type="ECO:0000259" key="7">
    <source>
        <dbReference type="Pfam" id="PF20684"/>
    </source>
</evidence>
<proteinExistence type="inferred from homology"/>
<dbReference type="PANTHER" id="PTHR33048:SF47">
    <property type="entry name" value="INTEGRAL MEMBRANE PROTEIN-RELATED"/>
    <property type="match status" value="1"/>
</dbReference>
<dbReference type="OrthoDB" id="5342292at2759"/>
<feature type="transmembrane region" description="Helical" evidence="6">
    <location>
        <begin position="184"/>
        <end position="203"/>
    </location>
</feature>
<evidence type="ECO:0000256" key="3">
    <source>
        <dbReference type="ARBA" id="ARBA00022989"/>
    </source>
</evidence>
<feature type="transmembrane region" description="Helical" evidence="6">
    <location>
        <begin position="223"/>
        <end position="243"/>
    </location>
</feature>
<keyword evidence="9" id="KW-1185">Reference proteome</keyword>
<feature type="transmembrane region" description="Helical" evidence="6">
    <location>
        <begin position="140"/>
        <end position="164"/>
    </location>
</feature>
<evidence type="ECO:0000256" key="6">
    <source>
        <dbReference type="SAM" id="Phobius"/>
    </source>
</evidence>
<feature type="transmembrane region" description="Helical" evidence="6">
    <location>
        <begin position="102"/>
        <end position="128"/>
    </location>
</feature>
<gene>
    <name evidence="8" type="ORF">LOCC1_G001473</name>
</gene>
<keyword evidence="3 6" id="KW-1133">Transmembrane helix</keyword>
<accession>A0A8H8S5F3</accession>
<feature type="transmembrane region" description="Helical" evidence="6">
    <location>
        <begin position="29"/>
        <end position="50"/>
    </location>
</feature>
<feature type="transmembrane region" description="Helical" evidence="6">
    <location>
        <begin position="62"/>
        <end position="82"/>
    </location>
</feature>
<reference evidence="8 9" key="1">
    <citation type="submission" date="2018-05" db="EMBL/GenBank/DDBJ databases">
        <title>Genome sequencing and assembly of the regulated plant pathogen Lachnellula willkommii and related sister species for the development of diagnostic species identification markers.</title>
        <authorList>
            <person name="Giroux E."/>
            <person name="Bilodeau G."/>
        </authorList>
    </citation>
    <scope>NUCLEOTIDE SEQUENCE [LARGE SCALE GENOMIC DNA]</scope>
    <source>
        <strain evidence="8 9">CBS 160.35</strain>
    </source>
</reference>
<organism evidence="8 9">
    <name type="scientific">Lachnellula occidentalis</name>
    <dbReference type="NCBI Taxonomy" id="215460"/>
    <lineage>
        <taxon>Eukaryota</taxon>
        <taxon>Fungi</taxon>
        <taxon>Dikarya</taxon>
        <taxon>Ascomycota</taxon>
        <taxon>Pezizomycotina</taxon>
        <taxon>Leotiomycetes</taxon>
        <taxon>Helotiales</taxon>
        <taxon>Lachnaceae</taxon>
        <taxon>Lachnellula</taxon>
    </lineage>
</organism>
<dbReference type="GO" id="GO:0016020">
    <property type="term" value="C:membrane"/>
    <property type="evidence" value="ECO:0007669"/>
    <property type="project" value="UniProtKB-SubCell"/>
</dbReference>
<keyword evidence="2 6" id="KW-0812">Transmembrane</keyword>
<dbReference type="AlphaFoldDB" id="A0A8H8S5F3"/>
<evidence type="ECO:0000256" key="4">
    <source>
        <dbReference type="ARBA" id="ARBA00023136"/>
    </source>
</evidence>
<protein>
    <recommendedName>
        <fullName evidence="7">Rhodopsin domain-containing protein</fullName>
    </recommendedName>
</protein>
<name>A0A8H8S5F3_9HELO</name>
<keyword evidence="4 6" id="KW-0472">Membrane</keyword>
<evidence type="ECO:0000313" key="9">
    <source>
        <dbReference type="Proteomes" id="UP000443090"/>
    </source>
</evidence>
<sequence>MPSTLVDLCTVPAAIPPDGKPNFTNPTTLAPVTIAIGVILATFSVILTFGRMYMNRRRLCDADYFALAACIINIAFTGDILAQYKFNRHQWDIPVCWFTGGYFKIVFVQITLFAPVFITSKAAIFLLYRQIFAVQRCMRISINLGLFLTFLLYLPNIPIAALYQAPRWGDPWTSMLTSTRPQKIIIWGIIQSAISIVLDLYIFTLPLSTIARLNIPFNRRLQIIGVFATALIGVIASVLSLVYRIRILNKTDDLWWQTITAICALVETNVAIIVSCMPAFAQLLKVHVGGSSIFQSLRLRYLGGSSYNRSGDKSNEERPQLATFGSNQLPRRNDYYELTDTALLKSQITANDELEPSPLASDGINRTVGFSQQYRPDSTEHVHEIRR</sequence>
<evidence type="ECO:0000256" key="1">
    <source>
        <dbReference type="ARBA" id="ARBA00004141"/>
    </source>
</evidence>